<feature type="transmembrane region" description="Helical" evidence="6">
    <location>
        <begin position="161"/>
        <end position="179"/>
    </location>
</feature>
<dbReference type="Pfam" id="PF03741">
    <property type="entry name" value="TerC"/>
    <property type="match status" value="1"/>
</dbReference>
<feature type="transmembrane region" description="Helical" evidence="6">
    <location>
        <begin position="131"/>
        <end position="149"/>
    </location>
</feature>
<evidence type="ECO:0000256" key="2">
    <source>
        <dbReference type="ARBA" id="ARBA00007511"/>
    </source>
</evidence>
<proteinExistence type="inferred from homology"/>
<keyword evidence="8" id="KW-1185">Reference proteome</keyword>
<accession>A0A9Y2AH74</accession>
<evidence type="ECO:0000256" key="1">
    <source>
        <dbReference type="ARBA" id="ARBA00004141"/>
    </source>
</evidence>
<dbReference type="AlphaFoldDB" id="A0A9Y2AH74"/>
<dbReference type="PANTHER" id="PTHR30238:SF4">
    <property type="entry name" value="SLL1022 PROTEIN"/>
    <property type="match status" value="1"/>
</dbReference>
<dbReference type="GO" id="GO:0016020">
    <property type="term" value="C:membrane"/>
    <property type="evidence" value="ECO:0007669"/>
    <property type="project" value="UniProtKB-SubCell"/>
</dbReference>
<evidence type="ECO:0000313" key="7">
    <source>
        <dbReference type="EMBL" id="WIW69711.1"/>
    </source>
</evidence>
<keyword evidence="4 6" id="KW-1133">Transmembrane helix</keyword>
<feature type="transmembrane region" description="Helical" evidence="6">
    <location>
        <begin position="191"/>
        <end position="213"/>
    </location>
</feature>
<evidence type="ECO:0000256" key="5">
    <source>
        <dbReference type="ARBA" id="ARBA00023136"/>
    </source>
</evidence>
<evidence type="ECO:0000256" key="3">
    <source>
        <dbReference type="ARBA" id="ARBA00022692"/>
    </source>
</evidence>
<comment type="similarity">
    <text evidence="2">Belongs to the TerC family.</text>
</comment>
<gene>
    <name evidence="7" type="ORF">P3F81_07210</name>
</gene>
<evidence type="ECO:0000256" key="6">
    <source>
        <dbReference type="SAM" id="Phobius"/>
    </source>
</evidence>
<organism evidence="7 8">
    <name type="scientific">Selenobaculum gibii</name>
    <dbReference type="NCBI Taxonomy" id="3054208"/>
    <lineage>
        <taxon>Bacteria</taxon>
        <taxon>Bacillati</taxon>
        <taxon>Bacillota</taxon>
        <taxon>Negativicutes</taxon>
        <taxon>Selenomonadales</taxon>
        <taxon>Selenomonadaceae</taxon>
        <taxon>Selenobaculum</taxon>
    </lineage>
</organism>
<keyword evidence="3 6" id="KW-0812">Transmembrane</keyword>
<evidence type="ECO:0000256" key="4">
    <source>
        <dbReference type="ARBA" id="ARBA00022989"/>
    </source>
</evidence>
<dbReference type="InterPro" id="IPR022301">
    <property type="entry name" value="Integral_membrane_YjbE"/>
</dbReference>
<keyword evidence="5 6" id="KW-0472">Membrane</keyword>
<sequence length="220" mass="23666">MHMEFLSSVLSIVILDLVLAGDNAVVIALAARNLPREKKNKAIYLGTLGAIVIRTLMTLCAVWLLTIPYLQALGGLVLIPVACKLLKKEEHTEHVDSSTGFWGAIKTIIIADAVMGIDNVLAIAGAAHGDFLLVVIGLLISVPIVVWGSKWIGRWMEDYPILVYVGAGILAWTAGSMIVHDKIIGSYLNSVSHVLTFLIPITIVGLVLIFGYLSGKGKKK</sequence>
<dbReference type="InterPro" id="IPR005496">
    <property type="entry name" value="Integral_membrane_TerC"/>
</dbReference>
<feature type="transmembrane region" description="Helical" evidence="6">
    <location>
        <begin position="6"/>
        <end position="30"/>
    </location>
</feature>
<dbReference type="KEGG" id="sgbi:P3F81_07210"/>
<feature type="transmembrane region" description="Helical" evidence="6">
    <location>
        <begin position="42"/>
        <end position="64"/>
    </location>
</feature>
<dbReference type="PANTHER" id="PTHR30238">
    <property type="entry name" value="MEMBRANE BOUND PREDICTED REDOX MODULATOR"/>
    <property type="match status" value="1"/>
</dbReference>
<dbReference type="Proteomes" id="UP001243623">
    <property type="component" value="Chromosome"/>
</dbReference>
<comment type="subcellular location">
    <subcellularLocation>
        <location evidence="1">Membrane</location>
        <topology evidence="1">Multi-pass membrane protein</topology>
    </subcellularLocation>
</comment>
<name>A0A9Y2AH74_9FIRM</name>
<dbReference type="EMBL" id="CP120678">
    <property type="protein sequence ID" value="WIW69711.1"/>
    <property type="molecule type" value="Genomic_DNA"/>
</dbReference>
<protein>
    <submittedName>
        <fullName evidence="7">TerC family protein</fullName>
    </submittedName>
</protein>
<reference evidence="7" key="1">
    <citation type="submission" date="2023-03" db="EMBL/GenBank/DDBJ databases">
        <title>Selenobaculum gbiensis gen. nov. sp. nov., a new bacterium isolated from the gut microbiota of IBD patient.</title>
        <authorList>
            <person name="Yeo S."/>
            <person name="Park H."/>
            <person name="Huh C.S."/>
        </authorList>
    </citation>
    <scope>NUCLEOTIDE SEQUENCE</scope>
    <source>
        <strain evidence="7">ICN-92133</strain>
    </source>
</reference>
<evidence type="ECO:0000313" key="8">
    <source>
        <dbReference type="Proteomes" id="UP001243623"/>
    </source>
</evidence>
<dbReference type="NCBIfam" id="TIGR03717">
    <property type="entry name" value="R_switched_YjbE"/>
    <property type="match status" value="1"/>
</dbReference>